<proteinExistence type="predicted"/>
<comment type="caution">
    <text evidence="1">The sequence shown here is derived from an EMBL/GenBank/DDBJ whole genome shotgun (WGS) entry which is preliminary data.</text>
</comment>
<keyword evidence="2" id="KW-1185">Reference proteome</keyword>
<evidence type="ECO:0000313" key="2">
    <source>
        <dbReference type="Proteomes" id="UP001476247"/>
    </source>
</evidence>
<reference evidence="1 2" key="1">
    <citation type="submission" date="2024-04" db="EMBL/GenBank/DDBJ databases">
        <title>genome sequences of Mucor flavus KT1a and Helicostylum pulchrum KT1b strains isolation_sourced from the surface of a dry-aged beef.</title>
        <authorList>
            <person name="Toyotome T."/>
            <person name="Hosono M."/>
            <person name="Torimaru M."/>
            <person name="Fukuda K."/>
            <person name="Mikami N."/>
        </authorList>
    </citation>
    <scope>NUCLEOTIDE SEQUENCE [LARGE SCALE GENOMIC DNA]</scope>
    <source>
        <strain evidence="1 2">KT1b</strain>
    </source>
</reference>
<organism evidence="1 2">
    <name type="scientific">Helicostylum pulchrum</name>
    <dbReference type="NCBI Taxonomy" id="562976"/>
    <lineage>
        <taxon>Eukaryota</taxon>
        <taxon>Fungi</taxon>
        <taxon>Fungi incertae sedis</taxon>
        <taxon>Mucoromycota</taxon>
        <taxon>Mucoromycotina</taxon>
        <taxon>Mucoromycetes</taxon>
        <taxon>Mucorales</taxon>
        <taxon>Mucorineae</taxon>
        <taxon>Mucoraceae</taxon>
        <taxon>Helicostylum</taxon>
    </lineage>
</organism>
<protein>
    <submittedName>
        <fullName evidence="1">Uncharacterized protein</fullName>
    </submittedName>
</protein>
<name>A0ABP9XZK3_9FUNG</name>
<dbReference type="Proteomes" id="UP001476247">
    <property type="component" value="Unassembled WGS sequence"/>
</dbReference>
<evidence type="ECO:0000313" key="1">
    <source>
        <dbReference type="EMBL" id="GAA5800187.1"/>
    </source>
</evidence>
<dbReference type="EMBL" id="BAABUJ010000015">
    <property type="protein sequence ID" value="GAA5800187.1"/>
    <property type="molecule type" value="Genomic_DNA"/>
</dbReference>
<sequence>MEEYFGVISMNNLEYNGTSTLENYVTESVSGTEKSFKSSEYKSNEYIPVVTAVRSQGYSSSLLFSLNAVGQSINQSESMETGEPLTLRRF</sequence>
<gene>
    <name evidence="1" type="ORF">HPULCUR_005612</name>
</gene>
<accession>A0ABP9XZK3</accession>